<name>A0AAV5SZQ4_9BILA</name>
<evidence type="ECO:0000313" key="1">
    <source>
        <dbReference type="EMBL" id="GMS88826.1"/>
    </source>
</evidence>
<feature type="non-terminal residue" evidence="1">
    <location>
        <position position="1"/>
    </location>
</feature>
<reference evidence="1" key="1">
    <citation type="submission" date="2023-10" db="EMBL/GenBank/DDBJ databases">
        <title>Genome assembly of Pristionchus species.</title>
        <authorList>
            <person name="Yoshida K."/>
            <person name="Sommer R.J."/>
        </authorList>
    </citation>
    <scope>NUCLEOTIDE SEQUENCE</scope>
    <source>
        <strain evidence="1">RS0144</strain>
    </source>
</reference>
<sequence>LGRCIESLRLSEMLLRLFDNALHLELICELENVQHRAIRDLHRSKVDQVQEIEEFLINDILDLNFILSLLSDFSKEHSSENGRVDSKLPPSILSLCSLQ</sequence>
<protein>
    <submittedName>
        <fullName evidence="1">Uncharacterized protein</fullName>
    </submittedName>
</protein>
<accession>A0AAV5SZQ4</accession>
<organism evidence="1 2">
    <name type="scientific">Pristionchus entomophagus</name>
    <dbReference type="NCBI Taxonomy" id="358040"/>
    <lineage>
        <taxon>Eukaryota</taxon>
        <taxon>Metazoa</taxon>
        <taxon>Ecdysozoa</taxon>
        <taxon>Nematoda</taxon>
        <taxon>Chromadorea</taxon>
        <taxon>Rhabditida</taxon>
        <taxon>Rhabditina</taxon>
        <taxon>Diplogasteromorpha</taxon>
        <taxon>Diplogasteroidea</taxon>
        <taxon>Neodiplogasteridae</taxon>
        <taxon>Pristionchus</taxon>
    </lineage>
</organism>
<dbReference type="AlphaFoldDB" id="A0AAV5SZQ4"/>
<proteinExistence type="predicted"/>
<evidence type="ECO:0000313" key="2">
    <source>
        <dbReference type="Proteomes" id="UP001432027"/>
    </source>
</evidence>
<dbReference type="EMBL" id="BTSX01000003">
    <property type="protein sequence ID" value="GMS88826.1"/>
    <property type="molecule type" value="Genomic_DNA"/>
</dbReference>
<keyword evidence="2" id="KW-1185">Reference proteome</keyword>
<comment type="caution">
    <text evidence="1">The sequence shown here is derived from an EMBL/GenBank/DDBJ whole genome shotgun (WGS) entry which is preliminary data.</text>
</comment>
<dbReference type="Proteomes" id="UP001432027">
    <property type="component" value="Unassembled WGS sequence"/>
</dbReference>
<gene>
    <name evidence="1" type="ORF">PENTCL1PPCAC_11001</name>
</gene>